<dbReference type="InterPro" id="IPR050647">
    <property type="entry name" value="Plant_LRR-RLKs"/>
</dbReference>
<dbReference type="GO" id="GO:0004674">
    <property type="term" value="F:protein serine/threonine kinase activity"/>
    <property type="evidence" value="ECO:0007669"/>
    <property type="project" value="UniProtKB-KW"/>
</dbReference>
<evidence type="ECO:0000256" key="1">
    <source>
        <dbReference type="ARBA" id="ARBA00004251"/>
    </source>
</evidence>
<evidence type="ECO:0000256" key="12">
    <source>
        <dbReference type="ARBA" id="ARBA00022840"/>
    </source>
</evidence>
<sequence length="470" mass="52162">MDQWNLIPPPLYLSSRADWTAKHKEIAQQHGHSTRVREGSHLEENHHEMLLNNFPVVAHDLNRETLMLVDDRSVKNEEPEPLHERATSMTRSHREGFPFDNGDREGHENHVGKNQSEDNSKKRQYDGDNGNREGHDNHGHGKNQSEDNSKKRQHGGDNGDREGHENHGPGKNNLKGLQRRGNVVKESMGGDQPPFPTGYGGTWGDDITMKYGLNTEEPYSSIPQRWSRGTSPVPDVPRASMDGRGYRTYLSEMDERYGRETNIQQPVRLCGQQDPNSLAQRNNYIAGQNPGFSSPYGRVVPSSDPQGRVGGSQNYAATPSTSPTQKSGNNGFSSIEIASITSASAIVSVLIALIILFFYTRKWNPRSRIGGSARKEVTVFTDIGVPLTYENVVRATGNFNASNYIGSGGFGATYKAEISPGVLVAIKRLAVGRFQGVQQFDAEIRTPGRLRHPNLFSAIFQKVGNFRNGF</sequence>
<dbReference type="EC" id="2.7.11.1" evidence="2"/>
<dbReference type="PROSITE" id="PS50011">
    <property type="entry name" value="PROTEIN_KINASE_DOM"/>
    <property type="match status" value="1"/>
</dbReference>
<accession>A0A5J4ZXQ8</accession>
<evidence type="ECO:0000256" key="15">
    <source>
        <dbReference type="ARBA" id="ARBA00023180"/>
    </source>
</evidence>
<keyword evidence="11" id="KW-0418">Kinase</keyword>
<keyword evidence="23" id="KW-1185">Reference proteome</keyword>
<dbReference type="EMBL" id="CM018047">
    <property type="protein sequence ID" value="KAA8523613.1"/>
    <property type="molecule type" value="Genomic_DNA"/>
</dbReference>
<keyword evidence="8" id="KW-0732">Signal</keyword>
<keyword evidence="5" id="KW-0433">Leucine-rich repeat</keyword>
<evidence type="ECO:0000259" key="21">
    <source>
        <dbReference type="PROSITE" id="PS50011"/>
    </source>
</evidence>
<evidence type="ECO:0000256" key="3">
    <source>
        <dbReference type="ARBA" id="ARBA00022475"/>
    </source>
</evidence>
<dbReference type="InterPro" id="IPR000719">
    <property type="entry name" value="Prot_kinase_dom"/>
</dbReference>
<evidence type="ECO:0000313" key="23">
    <source>
        <dbReference type="Proteomes" id="UP000325577"/>
    </source>
</evidence>
<evidence type="ECO:0000256" key="20">
    <source>
        <dbReference type="SAM" id="Phobius"/>
    </source>
</evidence>
<keyword evidence="9" id="KW-0677">Repeat</keyword>
<dbReference type="PANTHER" id="PTHR48056">
    <property type="entry name" value="LRR RECEPTOR-LIKE SERINE/THREONINE-PROTEIN KINASE-RELATED"/>
    <property type="match status" value="1"/>
</dbReference>
<evidence type="ECO:0000256" key="18">
    <source>
        <dbReference type="PROSITE-ProRule" id="PRU10141"/>
    </source>
</evidence>
<organism evidence="22 23">
    <name type="scientific">Nyssa sinensis</name>
    <dbReference type="NCBI Taxonomy" id="561372"/>
    <lineage>
        <taxon>Eukaryota</taxon>
        <taxon>Viridiplantae</taxon>
        <taxon>Streptophyta</taxon>
        <taxon>Embryophyta</taxon>
        <taxon>Tracheophyta</taxon>
        <taxon>Spermatophyta</taxon>
        <taxon>Magnoliopsida</taxon>
        <taxon>eudicotyledons</taxon>
        <taxon>Gunneridae</taxon>
        <taxon>Pentapetalae</taxon>
        <taxon>asterids</taxon>
        <taxon>Cornales</taxon>
        <taxon>Nyssaceae</taxon>
        <taxon>Nyssa</taxon>
    </lineage>
</organism>
<keyword evidence="3" id="KW-1003">Cell membrane</keyword>
<dbReference type="FunFam" id="3.30.200.20:FF:000260">
    <property type="entry name" value="LRR receptor-like serine/threonine-protein kinase RPK2"/>
    <property type="match status" value="1"/>
</dbReference>
<dbReference type="InterPro" id="IPR011009">
    <property type="entry name" value="Kinase-like_dom_sf"/>
</dbReference>
<evidence type="ECO:0000256" key="13">
    <source>
        <dbReference type="ARBA" id="ARBA00022989"/>
    </source>
</evidence>
<reference evidence="22 23" key="1">
    <citation type="submission" date="2019-09" db="EMBL/GenBank/DDBJ databases">
        <title>A chromosome-level genome assembly of the Chinese tupelo Nyssa sinensis.</title>
        <authorList>
            <person name="Yang X."/>
            <person name="Kang M."/>
            <person name="Yang Y."/>
            <person name="Xiong H."/>
            <person name="Wang M."/>
            <person name="Zhang Z."/>
            <person name="Wang Z."/>
            <person name="Wu H."/>
            <person name="Ma T."/>
            <person name="Liu J."/>
            <person name="Xi Z."/>
        </authorList>
    </citation>
    <scope>NUCLEOTIDE SEQUENCE [LARGE SCALE GENOMIC DNA]</scope>
    <source>
        <strain evidence="22">J267</strain>
        <tissue evidence="22">Leaf</tissue>
    </source>
</reference>
<feature type="region of interest" description="Disordered" evidence="19">
    <location>
        <begin position="289"/>
        <end position="329"/>
    </location>
</feature>
<dbReference type="PROSITE" id="PS00107">
    <property type="entry name" value="PROTEIN_KINASE_ATP"/>
    <property type="match status" value="1"/>
</dbReference>
<dbReference type="Gene3D" id="3.30.200.20">
    <property type="entry name" value="Phosphorylase Kinase, domain 1"/>
    <property type="match status" value="1"/>
</dbReference>
<dbReference type="GO" id="GO:0005886">
    <property type="term" value="C:plasma membrane"/>
    <property type="evidence" value="ECO:0007669"/>
    <property type="project" value="UniProtKB-SubCell"/>
</dbReference>
<keyword evidence="10 18" id="KW-0547">Nucleotide-binding</keyword>
<evidence type="ECO:0000256" key="11">
    <source>
        <dbReference type="ARBA" id="ARBA00022777"/>
    </source>
</evidence>
<dbReference type="OrthoDB" id="1896041at2759"/>
<proteinExistence type="predicted"/>
<dbReference type="GO" id="GO:0005524">
    <property type="term" value="F:ATP binding"/>
    <property type="evidence" value="ECO:0007669"/>
    <property type="project" value="UniProtKB-UniRule"/>
</dbReference>
<gene>
    <name evidence="22" type="ORF">F0562_010036</name>
</gene>
<comment type="catalytic activity">
    <reaction evidence="16">
        <text>L-threonyl-[protein] + ATP = O-phospho-L-threonyl-[protein] + ADP + H(+)</text>
        <dbReference type="Rhea" id="RHEA:46608"/>
        <dbReference type="Rhea" id="RHEA-COMP:11060"/>
        <dbReference type="Rhea" id="RHEA-COMP:11605"/>
        <dbReference type="ChEBI" id="CHEBI:15378"/>
        <dbReference type="ChEBI" id="CHEBI:30013"/>
        <dbReference type="ChEBI" id="CHEBI:30616"/>
        <dbReference type="ChEBI" id="CHEBI:61977"/>
        <dbReference type="ChEBI" id="CHEBI:456216"/>
        <dbReference type="EC" id="2.7.11.1"/>
    </reaction>
</comment>
<evidence type="ECO:0000313" key="22">
    <source>
        <dbReference type="EMBL" id="KAA8523613.1"/>
    </source>
</evidence>
<keyword evidence="12 18" id="KW-0067">ATP-binding</keyword>
<dbReference type="AlphaFoldDB" id="A0A5J4ZXQ8"/>
<evidence type="ECO:0000256" key="17">
    <source>
        <dbReference type="ARBA" id="ARBA00048679"/>
    </source>
</evidence>
<dbReference type="SUPFAM" id="SSF56112">
    <property type="entry name" value="Protein kinase-like (PK-like)"/>
    <property type="match status" value="1"/>
</dbReference>
<feature type="compositionally biased region" description="Basic and acidic residues" evidence="19">
    <location>
        <begin position="70"/>
        <end position="168"/>
    </location>
</feature>
<comment type="catalytic activity">
    <reaction evidence="17">
        <text>L-seryl-[protein] + ATP = O-phospho-L-seryl-[protein] + ADP + H(+)</text>
        <dbReference type="Rhea" id="RHEA:17989"/>
        <dbReference type="Rhea" id="RHEA-COMP:9863"/>
        <dbReference type="Rhea" id="RHEA-COMP:11604"/>
        <dbReference type="ChEBI" id="CHEBI:15378"/>
        <dbReference type="ChEBI" id="CHEBI:29999"/>
        <dbReference type="ChEBI" id="CHEBI:30616"/>
        <dbReference type="ChEBI" id="CHEBI:83421"/>
        <dbReference type="ChEBI" id="CHEBI:456216"/>
        <dbReference type="EC" id="2.7.11.1"/>
    </reaction>
</comment>
<feature type="transmembrane region" description="Helical" evidence="20">
    <location>
        <begin position="337"/>
        <end position="359"/>
    </location>
</feature>
<feature type="region of interest" description="Disordered" evidence="19">
    <location>
        <begin position="220"/>
        <end position="243"/>
    </location>
</feature>
<evidence type="ECO:0000256" key="14">
    <source>
        <dbReference type="ARBA" id="ARBA00023136"/>
    </source>
</evidence>
<evidence type="ECO:0000256" key="5">
    <source>
        <dbReference type="ARBA" id="ARBA00022614"/>
    </source>
</evidence>
<keyword evidence="6" id="KW-0808">Transferase</keyword>
<evidence type="ECO:0000256" key="4">
    <source>
        <dbReference type="ARBA" id="ARBA00022527"/>
    </source>
</evidence>
<evidence type="ECO:0000256" key="7">
    <source>
        <dbReference type="ARBA" id="ARBA00022692"/>
    </source>
</evidence>
<evidence type="ECO:0000256" key="16">
    <source>
        <dbReference type="ARBA" id="ARBA00047899"/>
    </source>
</evidence>
<evidence type="ECO:0000256" key="6">
    <source>
        <dbReference type="ARBA" id="ARBA00022679"/>
    </source>
</evidence>
<feature type="domain" description="Protein kinase" evidence="21">
    <location>
        <begin position="399"/>
        <end position="470"/>
    </location>
</feature>
<keyword evidence="4" id="KW-0723">Serine/threonine-protein kinase</keyword>
<evidence type="ECO:0000256" key="19">
    <source>
        <dbReference type="SAM" id="MobiDB-lite"/>
    </source>
</evidence>
<keyword evidence="14 20" id="KW-0472">Membrane</keyword>
<feature type="compositionally biased region" description="Polar residues" evidence="19">
    <location>
        <begin position="220"/>
        <end position="230"/>
    </location>
</feature>
<feature type="compositionally biased region" description="Polar residues" evidence="19">
    <location>
        <begin position="311"/>
        <end position="329"/>
    </location>
</feature>
<feature type="region of interest" description="Disordered" evidence="19">
    <location>
        <begin position="70"/>
        <end position="177"/>
    </location>
</feature>
<dbReference type="GO" id="GO:0006950">
    <property type="term" value="P:response to stress"/>
    <property type="evidence" value="ECO:0007669"/>
    <property type="project" value="UniProtKB-ARBA"/>
</dbReference>
<evidence type="ECO:0000256" key="9">
    <source>
        <dbReference type="ARBA" id="ARBA00022737"/>
    </source>
</evidence>
<keyword evidence="13 20" id="KW-1133">Transmembrane helix</keyword>
<dbReference type="InterPro" id="IPR017441">
    <property type="entry name" value="Protein_kinase_ATP_BS"/>
</dbReference>
<keyword evidence="7 20" id="KW-0812">Transmembrane</keyword>
<evidence type="ECO:0000256" key="8">
    <source>
        <dbReference type="ARBA" id="ARBA00022729"/>
    </source>
</evidence>
<evidence type="ECO:0000256" key="10">
    <source>
        <dbReference type="ARBA" id="ARBA00022741"/>
    </source>
</evidence>
<dbReference type="PANTHER" id="PTHR48056:SF63">
    <property type="entry name" value="PROTEIN KINASE DOMAIN-CONTAINING PROTEIN"/>
    <property type="match status" value="1"/>
</dbReference>
<name>A0A5J4ZXQ8_9ASTE</name>
<keyword evidence="15" id="KW-0325">Glycoprotein</keyword>
<feature type="binding site" evidence="18">
    <location>
        <position position="427"/>
    </location>
    <ligand>
        <name>ATP</name>
        <dbReference type="ChEBI" id="CHEBI:30616"/>
    </ligand>
</feature>
<dbReference type="Proteomes" id="UP000325577">
    <property type="component" value="Linkage Group LG4"/>
</dbReference>
<evidence type="ECO:0000256" key="2">
    <source>
        <dbReference type="ARBA" id="ARBA00012513"/>
    </source>
</evidence>
<comment type="subcellular location">
    <subcellularLocation>
        <location evidence="1">Cell membrane</location>
        <topology evidence="1">Single-pass type I membrane protein</topology>
    </subcellularLocation>
</comment>
<protein>
    <recommendedName>
        <fullName evidence="2">non-specific serine/threonine protein kinase</fullName>
        <ecNumber evidence="2">2.7.11.1</ecNumber>
    </recommendedName>
</protein>